<dbReference type="AlphaFoldDB" id="K0EJS7"/>
<name>K0EJS7_NOCB7</name>
<dbReference type="EMBL" id="CP003876">
    <property type="protein sequence ID" value="AFT99652.1"/>
    <property type="molecule type" value="Genomic_DNA"/>
</dbReference>
<organism evidence="1 2">
    <name type="scientific">Nocardia brasiliensis (strain ATCC 700358 / HUJEG-1)</name>
    <dbReference type="NCBI Taxonomy" id="1133849"/>
    <lineage>
        <taxon>Bacteria</taxon>
        <taxon>Bacillati</taxon>
        <taxon>Actinomycetota</taxon>
        <taxon>Actinomycetes</taxon>
        <taxon>Mycobacteriales</taxon>
        <taxon>Nocardiaceae</taxon>
        <taxon>Nocardia</taxon>
    </lineage>
</organism>
<evidence type="ECO:0000313" key="1">
    <source>
        <dbReference type="EMBL" id="AFT99652.1"/>
    </source>
</evidence>
<dbReference type="HOGENOM" id="CLU_2155703_0_0_11"/>
<proteinExistence type="predicted"/>
<protein>
    <submittedName>
        <fullName evidence="1">Uncharacterized protein</fullName>
    </submittedName>
</protein>
<sequence>MLNVADPADPNYNKLTLKVQYRFRVAGMEATQNVRVVERDGQYFQSRYYRYDYQVQKAYTVVVGQEFNHEWVGAAPTPRPWENTSLSEIMKLQSHYPGETFFLSTPQLDWS</sequence>
<evidence type="ECO:0000313" key="2">
    <source>
        <dbReference type="Proteomes" id="UP000006304"/>
    </source>
</evidence>
<gene>
    <name evidence="1" type="ORF">O3I_008450</name>
</gene>
<dbReference type="KEGG" id="nbr:O3I_008450"/>
<accession>K0EJS7</accession>
<keyword evidence="2" id="KW-1185">Reference proteome</keyword>
<dbReference type="Proteomes" id="UP000006304">
    <property type="component" value="Chromosome"/>
</dbReference>
<reference evidence="1 2" key="1">
    <citation type="journal article" date="2012" name="J. Bacteriol.">
        <title>Complete genome sequence of Nocardia brasiliensis HUJEG-1.</title>
        <authorList>
            <person name="Vera-Cabrera L."/>
            <person name="Ortiz-Lopez R."/>
            <person name="Elizondo-Gonzalez R."/>
            <person name="Perez-Maya A.A."/>
            <person name="Ocampo-Candiani J."/>
        </authorList>
    </citation>
    <scope>NUCLEOTIDE SEQUENCE [LARGE SCALE GENOMIC DNA]</scope>
    <source>
        <strain evidence="2">ATCC 700358</strain>
    </source>
</reference>